<dbReference type="SUPFAM" id="SSF52540">
    <property type="entry name" value="P-loop containing nucleoside triphosphate hydrolases"/>
    <property type="match status" value="1"/>
</dbReference>
<feature type="domain" description="Nephrocystin 3-like N-terminal" evidence="4">
    <location>
        <begin position="266"/>
        <end position="413"/>
    </location>
</feature>
<gene>
    <name evidence="6" type="ORF">G7Y89_g11005</name>
</gene>
<protein>
    <recommendedName>
        <fullName evidence="8">NACHT domain-containing protein</fullName>
    </recommendedName>
</protein>
<feature type="coiled-coil region" evidence="2">
    <location>
        <begin position="170"/>
        <end position="197"/>
    </location>
</feature>
<feature type="region of interest" description="Disordered" evidence="3">
    <location>
        <begin position="881"/>
        <end position="907"/>
    </location>
</feature>
<reference evidence="6 7" key="1">
    <citation type="submission" date="2020-03" db="EMBL/GenBank/DDBJ databases">
        <title>Draft Genome Sequence of Cudoniella acicularis.</title>
        <authorList>
            <person name="Buettner E."/>
            <person name="Kellner H."/>
        </authorList>
    </citation>
    <scope>NUCLEOTIDE SEQUENCE [LARGE SCALE GENOMIC DNA]</scope>
    <source>
        <strain evidence="6 7">DSM 108380</strain>
    </source>
</reference>
<name>A0A8H4VY86_9HELO</name>
<comment type="caution">
    <text evidence="6">The sequence shown here is derived from an EMBL/GenBank/DDBJ whole genome shotgun (WGS) entry which is preliminary data.</text>
</comment>
<dbReference type="OrthoDB" id="443402at2759"/>
<keyword evidence="7" id="KW-1185">Reference proteome</keyword>
<evidence type="ECO:0000256" key="3">
    <source>
        <dbReference type="SAM" id="MobiDB-lite"/>
    </source>
</evidence>
<feature type="compositionally biased region" description="Basic and acidic residues" evidence="3">
    <location>
        <begin position="889"/>
        <end position="899"/>
    </location>
</feature>
<dbReference type="Pfam" id="PF25053">
    <property type="entry name" value="DUF7791"/>
    <property type="match status" value="1"/>
</dbReference>
<sequence length="907" mass="103076">MSTTIGYAWSNKDRSLNVVSACGFPEPTLFDIEASCLLRALLGHADLESAMKRFIQLIDSIKTSLGELEVLGLLSSDSKALEVICGNYMELSQELLMRLEDFRINGNHSSRKWKSFRQALKSVCSTTKIDGIAMRLEKYQDELNLHLVTSINKKADALALQNDESVEALNRHEQRTIKELLQSRDVLRREIEQQSEAIIQSNGQYHANMRDSVLMALGEAQSSEIRLLQSLRFPTMGNRYVEISEAHRQTFRWIFEDPLPLNCGWSNFAEWLENGRGVYWINGKAGSGKSTLMRYIFDSETTRWHLRKWAKDLEPGIAGFFFWNSGSLEQRSQTGLFRSLLFQALHQRPDLVRSIFPDEWARNSSVLANAKSLTWDWSLPALKEAFKRWINFAPTTSKLCFFIDAYVADELQGHRRMKILAKAEPKHAADLVDEIVTKASGVFLWVILVVRSLLGGLRNGDDVNDLRRRLQDLPPDLASLYEHMMIHVEQIYRGQASRTFQIFYAMAGVDPAVVAFKLDLAITANLRLARECNLGPQTEAEVVSRCDWLDVHLKTRCAGLIEIHRTEGYASKVTYMHRTVKEFLETEEVRKALLKATTPEFDPNVSVIISCIVMIKRSNSDTSTQLGFGISLGDLALWSCVTRAMAYARKADESGNRSYIRVLDILEETGIRFGRQNTSVLDHDELHKSGGFYAKNLFQEAIHYGLCSYAETKLKIGRSISSGPQEIPLLFHALHIDANIPIRSEIVEVLLRYGADPNQLWNGYSPWQQALSMVHKTQWRFKFSDVDKTSSSTLKNWAHIFKLLLEYGASPFTTCKMNHKVCQGNTHDRNSGTAPHSVRAVIIDVFDHWLPFEGAELRLLLDEQAAMGKGRTITDIPRGSVRAAAARNRPKELEEEGPRKRVRLCRR</sequence>
<dbReference type="Gene3D" id="1.25.40.20">
    <property type="entry name" value="Ankyrin repeat-containing domain"/>
    <property type="match status" value="1"/>
</dbReference>
<dbReference type="EMBL" id="JAAMPI010001020">
    <property type="protein sequence ID" value="KAF4627148.1"/>
    <property type="molecule type" value="Genomic_DNA"/>
</dbReference>
<evidence type="ECO:0000256" key="1">
    <source>
        <dbReference type="ARBA" id="ARBA00022737"/>
    </source>
</evidence>
<organism evidence="6 7">
    <name type="scientific">Cudoniella acicularis</name>
    <dbReference type="NCBI Taxonomy" id="354080"/>
    <lineage>
        <taxon>Eukaryota</taxon>
        <taxon>Fungi</taxon>
        <taxon>Dikarya</taxon>
        <taxon>Ascomycota</taxon>
        <taxon>Pezizomycotina</taxon>
        <taxon>Leotiomycetes</taxon>
        <taxon>Helotiales</taxon>
        <taxon>Tricladiaceae</taxon>
        <taxon>Cudoniella</taxon>
    </lineage>
</organism>
<dbReference type="Proteomes" id="UP000566819">
    <property type="component" value="Unassembled WGS sequence"/>
</dbReference>
<dbReference type="InterPro" id="IPR056693">
    <property type="entry name" value="DUF7791"/>
</dbReference>
<evidence type="ECO:0000256" key="2">
    <source>
        <dbReference type="SAM" id="Coils"/>
    </source>
</evidence>
<keyword evidence="2" id="KW-0175">Coiled coil</keyword>
<dbReference type="PANTHER" id="PTHR10039">
    <property type="entry name" value="AMELOGENIN"/>
    <property type="match status" value="1"/>
</dbReference>
<keyword evidence="1" id="KW-0677">Repeat</keyword>
<proteinExistence type="predicted"/>
<evidence type="ECO:0000313" key="6">
    <source>
        <dbReference type="EMBL" id="KAF4627148.1"/>
    </source>
</evidence>
<feature type="domain" description="DUF7791" evidence="5">
    <location>
        <begin position="488"/>
        <end position="624"/>
    </location>
</feature>
<evidence type="ECO:0008006" key="8">
    <source>
        <dbReference type="Google" id="ProtNLM"/>
    </source>
</evidence>
<dbReference type="InterPro" id="IPR056884">
    <property type="entry name" value="NPHP3-like_N"/>
</dbReference>
<accession>A0A8H4VY86</accession>
<evidence type="ECO:0000259" key="4">
    <source>
        <dbReference type="Pfam" id="PF24883"/>
    </source>
</evidence>
<evidence type="ECO:0000313" key="7">
    <source>
        <dbReference type="Proteomes" id="UP000566819"/>
    </source>
</evidence>
<dbReference type="InterPro" id="IPR027417">
    <property type="entry name" value="P-loop_NTPase"/>
</dbReference>
<dbReference type="Pfam" id="PF24883">
    <property type="entry name" value="NPHP3_N"/>
    <property type="match status" value="1"/>
</dbReference>
<dbReference type="AlphaFoldDB" id="A0A8H4VY86"/>
<dbReference type="InterPro" id="IPR036770">
    <property type="entry name" value="Ankyrin_rpt-contain_sf"/>
</dbReference>
<dbReference type="PANTHER" id="PTHR10039:SF5">
    <property type="entry name" value="NACHT DOMAIN-CONTAINING PROTEIN"/>
    <property type="match status" value="1"/>
</dbReference>
<evidence type="ECO:0000259" key="5">
    <source>
        <dbReference type="Pfam" id="PF25053"/>
    </source>
</evidence>